<dbReference type="SUPFAM" id="SSF51735">
    <property type="entry name" value="NAD(P)-binding Rossmann-fold domains"/>
    <property type="match status" value="1"/>
</dbReference>
<dbReference type="PRINTS" id="PR00081">
    <property type="entry name" value="GDHRDH"/>
</dbReference>
<dbReference type="Gene3D" id="3.40.50.720">
    <property type="entry name" value="NAD(P)-binding Rossmann-like Domain"/>
    <property type="match status" value="1"/>
</dbReference>
<dbReference type="FunFam" id="3.40.50.720:FF:000047">
    <property type="entry name" value="NADP-dependent L-serine/L-allo-threonine dehydrogenase"/>
    <property type="match status" value="1"/>
</dbReference>
<name>W5WE08_9PSEU</name>
<dbReference type="InterPro" id="IPR057326">
    <property type="entry name" value="KR_dom"/>
</dbReference>
<dbReference type="PROSITE" id="PS00061">
    <property type="entry name" value="ADH_SHORT"/>
    <property type="match status" value="1"/>
</dbReference>
<comment type="similarity">
    <text evidence="1">Belongs to the short-chain dehydrogenases/reductases (SDR) family.</text>
</comment>
<protein>
    <recommendedName>
        <fullName evidence="3">Ketoreductase domain-containing protein</fullName>
    </recommendedName>
</protein>
<dbReference type="InterPro" id="IPR020904">
    <property type="entry name" value="Sc_DH/Rdtase_CS"/>
</dbReference>
<dbReference type="EMBL" id="CP007155">
    <property type="protein sequence ID" value="AHH99082.1"/>
    <property type="molecule type" value="Genomic_DNA"/>
</dbReference>
<sequence>MSERVLVPALAGRVGVVTGASSGMGAATAELLAAQGVKVALLARRAHELDALAEKITTAGGTALSVPLDLTDVAAVHAAAAQVRTRLGRPSIVFNNAGIMLPSSVEGLHDQRWRRQIDLNVTAAVTTAAAFVTDLVAAAAEGGPADLITTSSVAAKRIVPSFAVYSATKAFLTHFTHQLRAELGPRNVRVSVIEPGIVSTELWSTGADRTTQEWYAKASEHIEPLRPADIAEIVVYTVGLPKHVNLQQIAVMPTRQA</sequence>
<evidence type="ECO:0000313" key="4">
    <source>
        <dbReference type="EMBL" id="AHH99082.1"/>
    </source>
</evidence>
<dbReference type="PANTHER" id="PTHR43669:SF3">
    <property type="entry name" value="ALCOHOL DEHYDROGENASE, PUTATIVE (AFU_ORTHOLOGUE AFUA_3G03445)-RELATED"/>
    <property type="match status" value="1"/>
</dbReference>
<reference evidence="4 5" key="1">
    <citation type="journal article" date="2014" name="BMC Genomics">
        <title>Complete genome sequence of producer of the glycopeptide antibiotic Aculeximycin Kutzneria albida DSM 43870T, a representative of minor genus of Pseudonocardiaceae.</title>
        <authorList>
            <person name="Rebets Y."/>
            <person name="Tokovenko B."/>
            <person name="Lushchyk I."/>
            <person name="Ruckert C."/>
            <person name="Zaburannyi N."/>
            <person name="Bechthold A."/>
            <person name="Kalinowski J."/>
            <person name="Luzhetskyy A."/>
        </authorList>
    </citation>
    <scope>NUCLEOTIDE SEQUENCE [LARGE SCALE GENOMIC DNA]</scope>
    <source>
        <strain evidence="4">DSM 43870</strain>
    </source>
</reference>
<dbReference type="GO" id="GO:0016616">
    <property type="term" value="F:oxidoreductase activity, acting on the CH-OH group of donors, NAD or NADP as acceptor"/>
    <property type="evidence" value="ECO:0007669"/>
    <property type="project" value="UniProtKB-ARBA"/>
</dbReference>
<evidence type="ECO:0000256" key="1">
    <source>
        <dbReference type="ARBA" id="ARBA00006484"/>
    </source>
</evidence>
<dbReference type="eggNOG" id="COG4221">
    <property type="taxonomic scope" value="Bacteria"/>
</dbReference>
<evidence type="ECO:0000259" key="3">
    <source>
        <dbReference type="SMART" id="SM00822"/>
    </source>
</evidence>
<dbReference type="InterPro" id="IPR036291">
    <property type="entry name" value="NAD(P)-bd_dom_sf"/>
</dbReference>
<dbReference type="SMART" id="SM00822">
    <property type="entry name" value="PKS_KR"/>
    <property type="match status" value="1"/>
</dbReference>
<dbReference type="RefSeq" id="WP_025359019.1">
    <property type="nucleotide sequence ID" value="NZ_CP007155.1"/>
</dbReference>
<proteinExistence type="inferred from homology"/>
<dbReference type="STRING" id="1449976.KALB_5721"/>
<dbReference type="AlphaFoldDB" id="W5WE08"/>
<dbReference type="Proteomes" id="UP000019225">
    <property type="component" value="Chromosome"/>
</dbReference>
<evidence type="ECO:0000256" key="2">
    <source>
        <dbReference type="ARBA" id="ARBA00023002"/>
    </source>
</evidence>
<organism evidence="4 5">
    <name type="scientific">Kutzneria albida DSM 43870</name>
    <dbReference type="NCBI Taxonomy" id="1449976"/>
    <lineage>
        <taxon>Bacteria</taxon>
        <taxon>Bacillati</taxon>
        <taxon>Actinomycetota</taxon>
        <taxon>Actinomycetes</taxon>
        <taxon>Pseudonocardiales</taxon>
        <taxon>Pseudonocardiaceae</taxon>
        <taxon>Kutzneria</taxon>
    </lineage>
</organism>
<dbReference type="InterPro" id="IPR002347">
    <property type="entry name" value="SDR_fam"/>
</dbReference>
<keyword evidence="2" id="KW-0560">Oxidoreductase</keyword>
<evidence type="ECO:0000313" key="5">
    <source>
        <dbReference type="Proteomes" id="UP000019225"/>
    </source>
</evidence>
<dbReference type="Pfam" id="PF00106">
    <property type="entry name" value="adh_short"/>
    <property type="match status" value="1"/>
</dbReference>
<dbReference type="PANTHER" id="PTHR43669">
    <property type="entry name" value="5-KETO-D-GLUCONATE 5-REDUCTASE"/>
    <property type="match status" value="1"/>
</dbReference>
<dbReference type="KEGG" id="kal:KALB_5721"/>
<accession>W5WE08</accession>
<gene>
    <name evidence="4" type="ORF">KALB_5721</name>
</gene>
<feature type="domain" description="Ketoreductase" evidence="3">
    <location>
        <begin position="13"/>
        <end position="196"/>
    </location>
</feature>
<dbReference type="HOGENOM" id="CLU_010194_2_10_11"/>
<dbReference type="OrthoDB" id="9775296at2"/>
<keyword evidence="5" id="KW-1185">Reference proteome</keyword>